<sequence>MQQEAHLTIEESKKITAGWISQYFHSTFNSIKRGVSILIRKGISFSHKTTITDPDGCFTIINGYIGKYSITIANIYGPNTDKPSFFHSVFVELSNFPNASIILGGNFNTVLNPQLDRSNIGIKYKTNNSSATITQYMEDYGLKDVWRLHIH</sequence>
<evidence type="ECO:0000313" key="1">
    <source>
        <dbReference type="Ensembl" id="ENSSRHP00000083793.1"/>
    </source>
</evidence>
<dbReference type="Gene3D" id="3.60.10.10">
    <property type="entry name" value="Endonuclease/exonuclease/phosphatase"/>
    <property type="match status" value="1"/>
</dbReference>
<name>A0A673LWL3_9TELE</name>
<protein>
    <recommendedName>
        <fullName evidence="3">Endonuclease/exonuclease/phosphatase domain-containing protein</fullName>
    </recommendedName>
</protein>
<reference evidence="1" key="2">
    <citation type="submission" date="2025-09" db="UniProtKB">
        <authorList>
            <consortium name="Ensembl"/>
        </authorList>
    </citation>
    <scope>IDENTIFICATION</scope>
</reference>
<dbReference type="Proteomes" id="UP000472270">
    <property type="component" value="Unassembled WGS sequence"/>
</dbReference>
<accession>A0A673LWL3</accession>
<reference evidence="1" key="1">
    <citation type="submission" date="2025-08" db="UniProtKB">
        <authorList>
            <consortium name="Ensembl"/>
        </authorList>
    </citation>
    <scope>IDENTIFICATION</scope>
</reference>
<proteinExistence type="predicted"/>
<dbReference type="AlphaFoldDB" id="A0A673LWL3"/>
<dbReference type="Ensembl" id="ENSSRHT00000086059.1">
    <property type="protein sequence ID" value="ENSSRHP00000083793.1"/>
    <property type="gene ID" value="ENSSRHG00000041480.1"/>
</dbReference>
<evidence type="ECO:0008006" key="3">
    <source>
        <dbReference type="Google" id="ProtNLM"/>
    </source>
</evidence>
<evidence type="ECO:0000313" key="2">
    <source>
        <dbReference type="Proteomes" id="UP000472270"/>
    </source>
</evidence>
<dbReference type="SUPFAM" id="SSF56219">
    <property type="entry name" value="DNase I-like"/>
    <property type="match status" value="1"/>
</dbReference>
<keyword evidence="2" id="KW-1185">Reference proteome</keyword>
<organism evidence="1 2">
    <name type="scientific">Sinocyclocheilus rhinocerous</name>
    <dbReference type="NCBI Taxonomy" id="307959"/>
    <lineage>
        <taxon>Eukaryota</taxon>
        <taxon>Metazoa</taxon>
        <taxon>Chordata</taxon>
        <taxon>Craniata</taxon>
        <taxon>Vertebrata</taxon>
        <taxon>Euteleostomi</taxon>
        <taxon>Actinopterygii</taxon>
        <taxon>Neopterygii</taxon>
        <taxon>Teleostei</taxon>
        <taxon>Ostariophysi</taxon>
        <taxon>Cypriniformes</taxon>
        <taxon>Cyprinidae</taxon>
        <taxon>Cyprininae</taxon>
        <taxon>Sinocyclocheilus</taxon>
    </lineage>
</organism>
<dbReference type="InterPro" id="IPR036691">
    <property type="entry name" value="Endo/exonu/phosph_ase_sf"/>
</dbReference>